<dbReference type="PANTHER" id="PTHR37540">
    <property type="entry name" value="TRANSCRIPTION FACTOR (ACR-2), PUTATIVE-RELATED-RELATED"/>
    <property type="match status" value="1"/>
</dbReference>
<gene>
    <name evidence="1" type="ORF">N7539_008735</name>
</gene>
<organism evidence="1 2">
    <name type="scientific">Penicillium diatomitis</name>
    <dbReference type="NCBI Taxonomy" id="2819901"/>
    <lineage>
        <taxon>Eukaryota</taxon>
        <taxon>Fungi</taxon>
        <taxon>Dikarya</taxon>
        <taxon>Ascomycota</taxon>
        <taxon>Pezizomycotina</taxon>
        <taxon>Eurotiomycetes</taxon>
        <taxon>Eurotiomycetidae</taxon>
        <taxon>Eurotiales</taxon>
        <taxon>Aspergillaceae</taxon>
        <taxon>Penicillium</taxon>
    </lineage>
</organism>
<comment type="caution">
    <text evidence="1">The sequence shown here is derived from an EMBL/GenBank/DDBJ whole genome shotgun (WGS) entry which is preliminary data.</text>
</comment>
<name>A0A9W9WQF0_9EURO</name>
<dbReference type="AlphaFoldDB" id="A0A9W9WQF0"/>
<accession>A0A9W9WQF0</accession>
<dbReference type="GeneID" id="81628580"/>
<evidence type="ECO:0000313" key="2">
    <source>
        <dbReference type="Proteomes" id="UP001148312"/>
    </source>
</evidence>
<dbReference type="RefSeq" id="XP_056786338.1">
    <property type="nucleotide sequence ID" value="XM_056938330.1"/>
</dbReference>
<sequence>MKALSLSILSIGSSSDSHLQDDRMKEPSEVISDYDTECANEEYIIGSIDLLFRETDLFSHAGTYPTTMAPQIVQYALIYRHSTMAPLVLPVKNYVNPYIQVWLPMSLCDNALFPALLFSSLSHKRINDLLAGGKSLPATELMKPVIEACYKEAIGAINLALLTPGRALTDATILAILMTVESPFLISSDGWLEEPPFQAHLQDLQWLSVHSAREPNLGHQEGLCKLINMRGGLARIETPGLAAAAFFRVLVNSTLLLSTPPLPFYPLSAPDVQNFNTPVTQEPRCESTCMMILHAARVHPLVSAVMMELVDYSTAVERYIRGSAPGLTAQIMCDRRNLAQYNLMSIPVITGGEPENVLSEICRIAAIIYSIGVTFPLSGVGAPFGSLVKQLKRKIQEIRLLEVLILQPRIGSLLLWATTMGAIAAKGKSERPFLTATLSKLIHQSGVAHWSDLKAGLRSILWLDGTCDLGGKEVWGEARAVIESVSEAPKCDDDLSSPVTDTSPPCMRCQSRKIRVIILGTVDEVPKDIAKRLRLKRVIDGFFRAERGL</sequence>
<proteinExistence type="predicted"/>
<dbReference type="Proteomes" id="UP001148312">
    <property type="component" value="Unassembled WGS sequence"/>
</dbReference>
<reference evidence="1" key="1">
    <citation type="submission" date="2022-12" db="EMBL/GenBank/DDBJ databases">
        <authorList>
            <person name="Petersen C."/>
        </authorList>
    </citation>
    <scope>NUCLEOTIDE SEQUENCE</scope>
    <source>
        <strain evidence="1">IBT 30728</strain>
    </source>
</reference>
<reference evidence="1" key="2">
    <citation type="journal article" date="2023" name="IMA Fungus">
        <title>Comparative genomic study of the Penicillium genus elucidates a diverse pangenome and 15 lateral gene transfer events.</title>
        <authorList>
            <person name="Petersen C."/>
            <person name="Sorensen T."/>
            <person name="Nielsen M.R."/>
            <person name="Sondergaard T.E."/>
            <person name="Sorensen J.L."/>
            <person name="Fitzpatrick D.A."/>
            <person name="Frisvad J.C."/>
            <person name="Nielsen K.L."/>
        </authorList>
    </citation>
    <scope>NUCLEOTIDE SEQUENCE</scope>
    <source>
        <strain evidence="1">IBT 30728</strain>
    </source>
</reference>
<dbReference type="EMBL" id="JAPWDQ010000014">
    <property type="protein sequence ID" value="KAJ5471792.1"/>
    <property type="molecule type" value="Genomic_DNA"/>
</dbReference>
<evidence type="ECO:0000313" key="1">
    <source>
        <dbReference type="EMBL" id="KAJ5471792.1"/>
    </source>
</evidence>
<dbReference type="PANTHER" id="PTHR37540:SF5">
    <property type="entry name" value="TRANSCRIPTION FACTOR DOMAIN-CONTAINING PROTEIN"/>
    <property type="match status" value="1"/>
</dbReference>
<protein>
    <submittedName>
        <fullName evidence="1">Uncharacterized protein</fullName>
    </submittedName>
</protein>
<keyword evidence="2" id="KW-1185">Reference proteome</keyword>